<dbReference type="Proteomes" id="UP000005178">
    <property type="component" value="Unassembled WGS sequence"/>
</dbReference>
<dbReference type="HOGENOM" id="CLU_2507150_0_0_9"/>
<gene>
    <name evidence="1" type="ORF">ANASTE_00278</name>
</gene>
<reference evidence="1" key="2">
    <citation type="submission" date="2013-08" db="EMBL/GenBank/DDBJ databases">
        <title>Draft genome sequence of Anaerofustis stercorihominis (DSM 17244).</title>
        <authorList>
            <person name="Sudarsanam P."/>
            <person name="Ley R."/>
            <person name="Guruge J."/>
            <person name="Turnbaugh P.J."/>
            <person name="Mahowald M."/>
            <person name="Liep D."/>
            <person name="Gordon J."/>
        </authorList>
    </citation>
    <scope>NUCLEOTIDE SEQUENCE</scope>
    <source>
        <strain evidence="1">DSM 17244</strain>
    </source>
</reference>
<name>B1C6D8_9FIRM</name>
<protein>
    <submittedName>
        <fullName evidence="1">Nucleic acid-binding domain protein</fullName>
    </submittedName>
</protein>
<organism evidence="1 2">
    <name type="scientific">Anaerofustis stercorihominis DSM 17244</name>
    <dbReference type="NCBI Taxonomy" id="445971"/>
    <lineage>
        <taxon>Bacteria</taxon>
        <taxon>Bacillati</taxon>
        <taxon>Bacillota</taxon>
        <taxon>Clostridia</taxon>
        <taxon>Eubacteriales</taxon>
        <taxon>Eubacteriaceae</taxon>
        <taxon>Anaerofustis</taxon>
    </lineage>
</organism>
<dbReference type="Pfam" id="PF12869">
    <property type="entry name" value="tRNA_anti-like"/>
    <property type="match status" value="1"/>
</dbReference>
<dbReference type="RefSeq" id="WP_007049732.1">
    <property type="nucleotide sequence ID" value="NZ_DS560018.1"/>
</dbReference>
<keyword evidence="2" id="KW-1185">Reference proteome</keyword>
<comment type="caution">
    <text evidence="1">The sequence shown here is derived from an EMBL/GenBank/DDBJ whole genome shotgun (WGS) entry which is preliminary data.</text>
</comment>
<sequence length="92" mass="10318">MNKNALNAEEKYKDKYVSLTGRLNVIDRSGDYISIVAGEYDIIGVQCYINDDKQLKNIKKLSIGEQVVVKCQITDAGEVLSYSLDIDSIKKN</sequence>
<dbReference type="EMBL" id="ABIL02000004">
    <property type="protein sequence ID" value="EDS73423.1"/>
    <property type="molecule type" value="Genomic_DNA"/>
</dbReference>
<dbReference type="InterPro" id="IPR024422">
    <property type="entry name" value="Protein_unknown_function_OB"/>
</dbReference>
<evidence type="ECO:0000313" key="2">
    <source>
        <dbReference type="Proteomes" id="UP000005178"/>
    </source>
</evidence>
<proteinExistence type="predicted"/>
<accession>B1C6D8</accession>
<dbReference type="GeneID" id="98001414"/>
<evidence type="ECO:0000313" key="1">
    <source>
        <dbReference type="EMBL" id="EDS73423.1"/>
    </source>
</evidence>
<reference evidence="1" key="1">
    <citation type="submission" date="2008-01" db="EMBL/GenBank/DDBJ databases">
        <authorList>
            <person name="Fulton L."/>
            <person name="Clifton S."/>
            <person name="Fulton B."/>
            <person name="Xu J."/>
            <person name="Minx P."/>
            <person name="Pepin K.H."/>
            <person name="Johnson M."/>
            <person name="Thiruvilangam P."/>
            <person name="Bhonagiri V."/>
            <person name="Nash W.E."/>
            <person name="Mardis E.R."/>
            <person name="Wilson R.K."/>
        </authorList>
    </citation>
    <scope>NUCLEOTIDE SEQUENCE [LARGE SCALE GENOMIC DNA]</scope>
    <source>
        <strain evidence="1">DSM 17244</strain>
    </source>
</reference>
<dbReference type="AlphaFoldDB" id="B1C6D8"/>